<evidence type="ECO:0000313" key="3">
    <source>
        <dbReference type="EMBL" id="CAL1138355.1"/>
    </source>
</evidence>
<protein>
    <submittedName>
        <fullName evidence="4">Copia protein</fullName>
    </submittedName>
</protein>
<name>A0A9P1FSB8_9DINO</name>
<dbReference type="Proteomes" id="UP001152797">
    <property type="component" value="Unassembled WGS sequence"/>
</dbReference>
<comment type="caution">
    <text evidence="2">The sequence shown here is derived from an EMBL/GenBank/DDBJ whole genome shotgun (WGS) entry which is preliminary data.</text>
</comment>
<dbReference type="EMBL" id="CAMXCT020000942">
    <property type="protein sequence ID" value="CAL1138355.1"/>
    <property type="molecule type" value="Genomic_DNA"/>
</dbReference>
<evidence type="ECO:0000256" key="1">
    <source>
        <dbReference type="SAM" id="MobiDB-lite"/>
    </source>
</evidence>
<sequence length="407" mass="44371">MMNQPPVDLPEPATPPSVLNESAKVLAVCPQWTLQQQNEVLAAKPDLSEDRPEEELMKVIDKVHRNLDVSPEASPPSEKPRASSVDVPMEPTAETNVGSNDQPDKSPVPLEERNSPDQAMPEPAAASTSGPMVEPHDESTYGPMRRVPSKNGPASLYRPPTMREQDFVDMMREVVPRLIEQATQSIGMALTPAETMELQRLLAKAKSRPMPNLNSDGEEFAIYDPHTGLFTNPETGDVMDVWSAAEEQHGGAMTDGSKRRDDDQPIPHHSKRVMVPQAKAYSAGTSSQVPALSAYTAVNVAAGVPFPDSSGTLPAFPAGVPDLATWGDTIIEFGQYKHQNLSYFDLVTATDDRSTGYVKWCRARASSASGQLKDSCDFLIHHFAEIGSDRDHGPLIPGTSMNRRLKK</sequence>
<feature type="compositionally biased region" description="Basic and acidic residues" evidence="1">
    <location>
        <begin position="46"/>
        <end position="67"/>
    </location>
</feature>
<keyword evidence="5" id="KW-1185">Reference proteome</keyword>
<reference evidence="2" key="1">
    <citation type="submission" date="2022-10" db="EMBL/GenBank/DDBJ databases">
        <authorList>
            <person name="Chen Y."/>
            <person name="Dougan E. K."/>
            <person name="Chan C."/>
            <person name="Rhodes N."/>
            <person name="Thang M."/>
        </authorList>
    </citation>
    <scope>NUCLEOTIDE SEQUENCE</scope>
</reference>
<feature type="compositionally biased region" description="Basic and acidic residues" evidence="1">
    <location>
        <begin position="256"/>
        <end position="266"/>
    </location>
</feature>
<evidence type="ECO:0000313" key="2">
    <source>
        <dbReference type="EMBL" id="CAI3984980.1"/>
    </source>
</evidence>
<organism evidence="2">
    <name type="scientific">Cladocopium goreaui</name>
    <dbReference type="NCBI Taxonomy" id="2562237"/>
    <lineage>
        <taxon>Eukaryota</taxon>
        <taxon>Sar</taxon>
        <taxon>Alveolata</taxon>
        <taxon>Dinophyceae</taxon>
        <taxon>Suessiales</taxon>
        <taxon>Symbiodiniaceae</taxon>
        <taxon>Cladocopium</taxon>
    </lineage>
</organism>
<dbReference type="EMBL" id="CAMXCT030000942">
    <property type="protein sequence ID" value="CAL4772292.1"/>
    <property type="molecule type" value="Genomic_DNA"/>
</dbReference>
<feature type="region of interest" description="Disordered" evidence="1">
    <location>
        <begin position="248"/>
        <end position="269"/>
    </location>
</feature>
<gene>
    <name evidence="2" type="ORF">C1SCF055_LOCUS12471</name>
</gene>
<reference evidence="3" key="2">
    <citation type="submission" date="2024-04" db="EMBL/GenBank/DDBJ databases">
        <authorList>
            <person name="Chen Y."/>
            <person name="Shah S."/>
            <person name="Dougan E. K."/>
            <person name="Thang M."/>
            <person name="Chan C."/>
        </authorList>
    </citation>
    <scope>NUCLEOTIDE SEQUENCE [LARGE SCALE GENOMIC DNA]</scope>
</reference>
<dbReference type="EMBL" id="CAMXCT010000942">
    <property type="protein sequence ID" value="CAI3984980.1"/>
    <property type="molecule type" value="Genomic_DNA"/>
</dbReference>
<proteinExistence type="predicted"/>
<evidence type="ECO:0000313" key="4">
    <source>
        <dbReference type="EMBL" id="CAL4772292.1"/>
    </source>
</evidence>
<evidence type="ECO:0000313" key="5">
    <source>
        <dbReference type="Proteomes" id="UP001152797"/>
    </source>
</evidence>
<feature type="region of interest" description="Disordered" evidence="1">
    <location>
        <begin position="42"/>
        <end position="160"/>
    </location>
</feature>
<accession>A0A9P1FSB8</accession>
<dbReference type="AlphaFoldDB" id="A0A9P1FSB8"/>